<dbReference type="AlphaFoldDB" id="A0A6G0VN62"/>
<proteinExistence type="predicted"/>
<protein>
    <submittedName>
        <fullName evidence="2">Uncharacterized protein</fullName>
    </submittedName>
</protein>
<sequence>MDVTNRGTRRKHCTGAVSSLVNRAWRLLEPNVCLLFSFEIQPLNWLVVVVTDSDVRLLLTDFCCCLLNMDSDINLLLALLSQRVSLFFFCRNRTVHRLLMMNNQRATSSSTFQLQQTAQPSVESQLFNDIIKEKSQILSDLMDQFLQVQPFSKFESEFNLFARRIKHITSDKQRNGTYRHTVQTPSENDTPTEDDASRENNRKHIKSFNIFQRYNPMTTIHKLKTTLTHNDQLKNIPCTSNNS</sequence>
<evidence type="ECO:0000313" key="2">
    <source>
        <dbReference type="EMBL" id="KAF0702635.1"/>
    </source>
</evidence>
<reference evidence="2 3" key="1">
    <citation type="submission" date="2019-08" db="EMBL/GenBank/DDBJ databases">
        <title>Whole genome of Aphis craccivora.</title>
        <authorList>
            <person name="Voronova N.V."/>
            <person name="Shulinski R.S."/>
            <person name="Bandarenka Y.V."/>
            <person name="Zhorov D.G."/>
            <person name="Warner D."/>
        </authorList>
    </citation>
    <scope>NUCLEOTIDE SEQUENCE [LARGE SCALE GENOMIC DNA]</scope>
    <source>
        <strain evidence="2">180601</strain>
        <tissue evidence="2">Whole Body</tissue>
    </source>
</reference>
<feature type="compositionally biased region" description="Polar residues" evidence="1">
    <location>
        <begin position="175"/>
        <end position="189"/>
    </location>
</feature>
<accession>A0A6G0VN62</accession>
<organism evidence="2 3">
    <name type="scientific">Aphis craccivora</name>
    <name type="common">Cowpea aphid</name>
    <dbReference type="NCBI Taxonomy" id="307492"/>
    <lineage>
        <taxon>Eukaryota</taxon>
        <taxon>Metazoa</taxon>
        <taxon>Ecdysozoa</taxon>
        <taxon>Arthropoda</taxon>
        <taxon>Hexapoda</taxon>
        <taxon>Insecta</taxon>
        <taxon>Pterygota</taxon>
        <taxon>Neoptera</taxon>
        <taxon>Paraneoptera</taxon>
        <taxon>Hemiptera</taxon>
        <taxon>Sternorrhyncha</taxon>
        <taxon>Aphidomorpha</taxon>
        <taxon>Aphidoidea</taxon>
        <taxon>Aphididae</taxon>
        <taxon>Aphidini</taxon>
        <taxon>Aphis</taxon>
        <taxon>Aphis</taxon>
    </lineage>
</organism>
<dbReference type="OrthoDB" id="6600939at2759"/>
<feature type="non-terminal residue" evidence="2">
    <location>
        <position position="243"/>
    </location>
</feature>
<gene>
    <name evidence="2" type="ORF">FWK35_00035001</name>
</gene>
<comment type="caution">
    <text evidence="2">The sequence shown here is derived from an EMBL/GenBank/DDBJ whole genome shotgun (WGS) entry which is preliminary data.</text>
</comment>
<dbReference type="Proteomes" id="UP000478052">
    <property type="component" value="Unassembled WGS sequence"/>
</dbReference>
<evidence type="ECO:0000313" key="3">
    <source>
        <dbReference type="Proteomes" id="UP000478052"/>
    </source>
</evidence>
<feature type="region of interest" description="Disordered" evidence="1">
    <location>
        <begin position="172"/>
        <end position="203"/>
    </location>
</feature>
<keyword evidence="3" id="KW-1185">Reference proteome</keyword>
<evidence type="ECO:0000256" key="1">
    <source>
        <dbReference type="SAM" id="MobiDB-lite"/>
    </source>
</evidence>
<name>A0A6G0VN62_APHCR</name>
<dbReference type="EMBL" id="VUJU01014207">
    <property type="protein sequence ID" value="KAF0702635.1"/>
    <property type="molecule type" value="Genomic_DNA"/>
</dbReference>